<sequence length="74" mass="8709">MMEVSTTMETERKLPAEVQELCNKLNMKPEETISHALSLLNVSLQLQEQGYQIQACRNNGFWRREVRNIFLRGR</sequence>
<keyword evidence="2" id="KW-1185">Reference proteome</keyword>
<protein>
    <submittedName>
        <fullName evidence="1">Uncharacterized protein</fullName>
    </submittedName>
</protein>
<comment type="caution">
    <text evidence="1">The sequence shown here is derived from an EMBL/GenBank/DDBJ whole genome shotgun (WGS) entry which is preliminary data.</text>
</comment>
<evidence type="ECO:0000313" key="2">
    <source>
        <dbReference type="Proteomes" id="UP000730618"/>
    </source>
</evidence>
<evidence type="ECO:0000313" key="1">
    <source>
        <dbReference type="EMBL" id="CAG7651383.1"/>
    </source>
</evidence>
<proteinExistence type="predicted"/>
<organism evidence="1 2">
    <name type="scientific">Paenibacillus allorhizosphaerae</name>
    <dbReference type="NCBI Taxonomy" id="2849866"/>
    <lineage>
        <taxon>Bacteria</taxon>
        <taxon>Bacillati</taxon>
        <taxon>Bacillota</taxon>
        <taxon>Bacilli</taxon>
        <taxon>Bacillales</taxon>
        <taxon>Paenibacillaceae</taxon>
        <taxon>Paenibacillus</taxon>
    </lineage>
</organism>
<gene>
    <name evidence="1" type="ORF">PAECIP111802_04949</name>
</gene>
<name>A0ABM8VNF8_9BACL</name>
<dbReference type="RefSeq" id="WP_218101205.1">
    <property type="nucleotide sequence ID" value="NZ_CAJVCE010000016.1"/>
</dbReference>
<dbReference type="Proteomes" id="UP000730618">
    <property type="component" value="Unassembled WGS sequence"/>
</dbReference>
<reference evidence="1 2" key="1">
    <citation type="submission" date="2021-06" db="EMBL/GenBank/DDBJ databases">
        <authorList>
            <person name="Criscuolo A."/>
        </authorList>
    </citation>
    <scope>NUCLEOTIDE SEQUENCE [LARGE SCALE GENOMIC DNA]</scope>
    <source>
        <strain evidence="2">CIP 111802</strain>
    </source>
</reference>
<accession>A0ABM8VNF8</accession>
<dbReference type="EMBL" id="CAJVCE010000016">
    <property type="protein sequence ID" value="CAG7651383.1"/>
    <property type="molecule type" value="Genomic_DNA"/>
</dbReference>